<dbReference type="SUPFAM" id="SSF53383">
    <property type="entry name" value="PLP-dependent transferases"/>
    <property type="match status" value="1"/>
</dbReference>
<dbReference type="GO" id="GO:0000271">
    <property type="term" value="P:polysaccharide biosynthetic process"/>
    <property type="evidence" value="ECO:0007669"/>
    <property type="project" value="TreeGrafter"/>
</dbReference>
<dbReference type="InterPro" id="IPR015422">
    <property type="entry name" value="PyrdxlP-dep_Trfase_small"/>
</dbReference>
<comment type="caution">
    <text evidence="3">The sequence shown here is derived from an EMBL/GenBank/DDBJ whole genome shotgun (WGS) entry which is preliminary data.</text>
</comment>
<dbReference type="Gene3D" id="3.40.640.10">
    <property type="entry name" value="Type I PLP-dependent aspartate aminotransferase-like (Major domain)"/>
    <property type="match status" value="1"/>
</dbReference>
<dbReference type="InterPro" id="IPR015421">
    <property type="entry name" value="PyrdxlP-dep_Trfase_major"/>
</dbReference>
<keyword evidence="3" id="KW-0032">Aminotransferase</keyword>
<dbReference type="GO" id="GO:0030170">
    <property type="term" value="F:pyridoxal phosphate binding"/>
    <property type="evidence" value="ECO:0007669"/>
    <property type="project" value="TreeGrafter"/>
</dbReference>
<dbReference type="Pfam" id="PF01041">
    <property type="entry name" value="DegT_DnrJ_EryC1"/>
    <property type="match status" value="1"/>
</dbReference>
<dbReference type="PANTHER" id="PTHR30244:SF34">
    <property type="entry name" value="DTDP-4-AMINO-4,6-DIDEOXYGALACTOSE TRANSAMINASE"/>
    <property type="match status" value="1"/>
</dbReference>
<dbReference type="PANTHER" id="PTHR30244">
    <property type="entry name" value="TRANSAMINASE"/>
    <property type="match status" value="1"/>
</dbReference>
<evidence type="ECO:0000256" key="2">
    <source>
        <dbReference type="RuleBase" id="RU004508"/>
    </source>
</evidence>
<proteinExistence type="inferred from homology"/>
<dbReference type="Gene3D" id="3.90.1150.10">
    <property type="entry name" value="Aspartate Aminotransferase, domain 1"/>
    <property type="match status" value="1"/>
</dbReference>
<keyword evidence="2" id="KW-0663">Pyridoxal phosphate</keyword>
<accession>A0A418T8M2</accession>
<dbReference type="InterPro" id="IPR000653">
    <property type="entry name" value="DegT/StrS_aminotransferase"/>
</dbReference>
<dbReference type="GO" id="GO:0008483">
    <property type="term" value="F:transaminase activity"/>
    <property type="evidence" value="ECO:0007669"/>
    <property type="project" value="UniProtKB-KW"/>
</dbReference>
<name>A0A418T8M2_9RHOB</name>
<reference evidence="4" key="1">
    <citation type="submission" date="2018-09" db="EMBL/GenBank/DDBJ databases">
        <title>Acidovorax cavernicola nov. sp. isolated from Gruta de las Maravillas (Aracena, Spain).</title>
        <authorList>
            <person name="Jurado V."/>
            <person name="Gutierrez-Patricio S."/>
            <person name="Gonzalez-Pimentel J.L."/>
            <person name="Miller A.Z."/>
            <person name="Laiz L."/>
            <person name="Saiz-Jimenez C."/>
        </authorList>
    </citation>
    <scope>NUCLEOTIDE SEQUENCE [LARGE SCALE GENOMIC DNA]</scope>
    <source>
        <strain evidence="4">1011MAR3C25</strain>
    </source>
</reference>
<dbReference type="CDD" id="cd00616">
    <property type="entry name" value="AHBA_syn"/>
    <property type="match status" value="1"/>
</dbReference>
<dbReference type="InterPro" id="IPR015424">
    <property type="entry name" value="PyrdxlP-dep_Trfase"/>
</dbReference>
<organism evidence="3 4">
    <name type="scientific">Paracoccus onubensis</name>
    <dbReference type="NCBI Taxonomy" id="1675788"/>
    <lineage>
        <taxon>Bacteria</taxon>
        <taxon>Pseudomonadati</taxon>
        <taxon>Pseudomonadota</taxon>
        <taxon>Alphaproteobacteria</taxon>
        <taxon>Rhodobacterales</taxon>
        <taxon>Paracoccaceae</taxon>
        <taxon>Paracoccus</taxon>
    </lineage>
</organism>
<sequence length="391" mass="43781">MMFYPLASSTWDETEYTALQEVITSGRFTMGSRVRAYEDAFAARFGKKYAVMTSSGSTANLLALASAFWHPDLGWRQGDEIIVPAVSWSTTYFPITQTGLKLRFVDIDPATLNIDLNKLADAITPHTRGVFAVNLLGNPVQADRLRTLCAKTGILLFEDNCESMGARYNSEMAGSFGLFGTFSSFFSHHICTMEGGMVITDDRKLHDTMISMRAHGWVRDLPEDTHLPLDEDPFLRQFRFVLPGYNLRPLEMEGAVGLPQLAKLPGFIAERRKNAAIFQRDFGQLDFLDIQQETGESSWFGFAMILKGRLAGRRGSLVEALREAEIECRPIVTGNFLNNPVISKLDHSIGSEIVAAERVDRDGLFVGNHHYPIEPQITRLREVVQSVADRF</sequence>
<evidence type="ECO:0000313" key="3">
    <source>
        <dbReference type="EMBL" id="RJE89579.1"/>
    </source>
</evidence>
<dbReference type="EMBL" id="QZCG01000001">
    <property type="protein sequence ID" value="RJE89579.1"/>
    <property type="molecule type" value="Genomic_DNA"/>
</dbReference>
<dbReference type="OrthoDB" id="9768668at2"/>
<comment type="similarity">
    <text evidence="1 2">Belongs to the DegT/DnrJ/EryC1 family.</text>
</comment>
<keyword evidence="4" id="KW-1185">Reference proteome</keyword>
<evidence type="ECO:0000313" key="4">
    <source>
        <dbReference type="Proteomes" id="UP000284202"/>
    </source>
</evidence>
<evidence type="ECO:0000256" key="1">
    <source>
        <dbReference type="ARBA" id="ARBA00037999"/>
    </source>
</evidence>
<dbReference type="AlphaFoldDB" id="A0A418T8M2"/>
<gene>
    <name evidence="3" type="ORF">D3P04_02205</name>
</gene>
<keyword evidence="3" id="KW-0808">Transferase</keyword>
<protein>
    <submittedName>
        <fullName evidence="3">DegT/DnrJ/EryC1/StrS family aminotransferase</fullName>
    </submittedName>
</protein>
<dbReference type="PIRSF" id="PIRSF000390">
    <property type="entry name" value="PLP_StrS"/>
    <property type="match status" value="1"/>
</dbReference>
<dbReference type="Proteomes" id="UP000284202">
    <property type="component" value="Unassembled WGS sequence"/>
</dbReference>